<dbReference type="PANTHER" id="PTHR30204:SF94">
    <property type="entry name" value="HEAVY METAL-DEPENDENT TRANSCRIPTIONAL REGULATOR HI_0293-RELATED"/>
    <property type="match status" value="1"/>
</dbReference>
<keyword evidence="2" id="KW-0238">DNA-binding</keyword>
<dbReference type="PRINTS" id="PR00040">
    <property type="entry name" value="HTHMERR"/>
</dbReference>
<keyword evidence="3" id="KW-0804">Transcription</keyword>
<dbReference type="PANTHER" id="PTHR30204">
    <property type="entry name" value="REDOX-CYCLING DRUG-SENSING TRANSCRIPTIONAL ACTIVATOR SOXR"/>
    <property type="match status" value="1"/>
</dbReference>
<reference evidence="6" key="1">
    <citation type="submission" date="2020-10" db="EMBL/GenBank/DDBJ databases">
        <title>Diversity and distribution of actinomycetes associated with coral in the coast of Hainan.</title>
        <authorList>
            <person name="Li F."/>
        </authorList>
    </citation>
    <scope>NUCLEOTIDE SEQUENCE</scope>
    <source>
        <strain evidence="6">HNM0983</strain>
    </source>
</reference>
<evidence type="ECO:0000256" key="1">
    <source>
        <dbReference type="ARBA" id="ARBA00023015"/>
    </source>
</evidence>
<dbReference type="SUPFAM" id="SSF46955">
    <property type="entry name" value="Putative DNA-binding domain"/>
    <property type="match status" value="1"/>
</dbReference>
<feature type="coiled-coil region" evidence="4">
    <location>
        <begin position="93"/>
        <end position="120"/>
    </location>
</feature>
<evidence type="ECO:0000313" key="6">
    <source>
        <dbReference type="EMBL" id="MBE9376340.1"/>
    </source>
</evidence>
<dbReference type="InterPro" id="IPR000551">
    <property type="entry name" value="MerR-type_HTH_dom"/>
</dbReference>
<dbReference type="AlphaFoldDB" id="A0A929G167"/>
<evidence type="ECO:0000256" key="2">
    <source>
        <dbReference type="ARBA" id="ARBA00023125"/>
    </source>
</evidence>
<proteinExistence type="predicted"/>
<dbReference type="Proteomes" id="UP000598360">
    <property type="component" value="Unassembled WGS sequence"/>
</dbReference>
<keyword evidence="7" id="KW-1185">Reference proteome</keyword>
<organism evidence="6 7">
    <name type="scientific">Saccharopolyspora montiporae</name>
    <dbReference type="NCBI Taxonomy" id="2781240"/>
    <lineage>
        <taxon>Bacteria</taxon>
        <taxon>Bacillati</taxon>
        <taxon>Actinomycetota</taxon>
        <taxon>Actinomycetes</taxon>
        <taxon>Pseudonocardiales</taxon>
        <taxon>Pseudonocardiaceae</taxon>
        <taxon>Saccharopolyspora</taxon>
    </lineage>
</organism>
<dbReference type="Pfam" id="PF13411">
    <property type="entry name" value="MerR_1"/>
    <property type="match status" value="1"/>
</dbReference>
<dbReference type="GO" id="GO:0003677">
    <property type="term" value="F:DNA binding"/>
    <property type="evidence" value="ECO:0007669"/>
    <property type="project" value="UniProtKB-KW"/>
</dbReference>
<dbReference type="InterPro" id="IPR047057">
    <property type="entry name" value="MerR_fam"/>
</dbReference>
<dbReference type="GO" id="GO:0003700">
    <property type="term" value="F:DNA-binding transcription factor activity"/>
    <property type="evidence" value="ECO:0007669"/>
    <property type="project" value="InterPro"/>
</dbReference>
<protein>
    <submittedName>
        <fullName evidence="6">MerR family transcriptional regulator</fullName>
    </submittedName>
</protein>
<keyword evidence="4" id="KW-0175">Coiled coil</keyword>
<evidence type="ECO:0000313" key="7">
    <source>
        <dbReference type="Proteomes" id="UP000598360"/>
    </source>
</evidence>
<dbReference type="EMBL" id="JADEYC010000039">
    <property type="protein sequence ID" value="MBE9376340.1"/>
    <property type="molecule type" value="Genomic_DNA"/>
</dbReference>
<feature type="domain" description="HTH merR-type" evidence="5">
    <location>
        <begin position="1"/>
        <end position="71"/>
    </location>
</feature>
<accession>A0A929G167</accession>
<evidence type="ECO:0000259" key="5">
    <source>
        <dbReference type="PROSITE" id="PS50937"/>
    </source>
</evidence>
<keyword evidence="1" id="KW-0805">Transcription regulation</keyword>
<sequence length="144" mass="15857">MGMTVGATAAAAGVSAKAIRLWESKGLLPPSERTESGYRVFTEDDLDVLRFIRQAKTLGLTLPEIKDIIDLQRDGATPCGRVTELLDTHITEIDRTLADLRALRRSLASARRAAREGQRRGQDAVVCRIIENHTDRDDSARTEG</sequence>
<dbReference type="RefSeq" id="WP_075850089.1">
    <property type="nucleotide sequence ID" value="NZ_JADEYC010000039.1"/>
</dbReference>
<dbReference type="InterPro" id="IPR009061">
    <property type="entry name" value="DNA-bd_dom_put_sf"/>
</dbReference>
<gene>
    <name evidence="6" type="ORF">IQ251_17965</name>
</gene>
<dbReference type="Gene3D" id="1.10.1660.10">
    <property type="match status" value="1"/>
</dbReference>
<dbReference type="SMART" id="SM00422">
    <property type="entry name" value="HTH_MERR"/>
    <property type="match status" value="1"/>
</dbReference>
<comment type="caution">
    <text evidence="6">The sequence shown here is derived from an EMBL/GenBank/DDBJ whole genome shotgun (WGS) entry which is preliminary data.</text>
</comment>
<evidence type="ECO:0000256" key="4">
    <source>
        <dbReference type="SAM" id="Coils"/>
    </source>
</evidence>
<dbReference type="PROSITE" id="PS50937">
    <property type="entry name" value="HTH_MERR_2"/>
    <property type="match status" value="1"/>
</dbReference>
<name>A0A929G167_9PSEU</name>
<evidence type="ECO:0000256" key="3">
    <source>
        <dbReference type="ARBA" id="ARBA00023163"/>
    </source>
</evidence>